<proteinExistence type="predicted"/>
<accession>A0A4Q9GST3</accession>
<dbReference type="RefSeq" id="WP_130980788.1">
    <property type="nucleotide sequence ID" value="NZ_SISG01000001.1"/>
</dbReference>
<comment type="caution">
    <text evidence="2">The sequence shown here is derived from an EMBL/GenBank/DDBJ whole genome shotgun (WGS) entry which is preliminary data.</text>
</comment>
<keyword evidence="1" id="KW-0472">Membrane</keyword>
<keyword evidence="1" id="KW-1133">Transmembrane helix</keyword>
<organism evidence="2 3">
    <name type="scientific">Glaciihabitans arcticus</name>
    <dbReference type="NCBI Taxonomy" id="2668039"/>
    <lineage>
        <taxon>Bacteria</taxon>
        <taxon>Bacillati</taxon>
        <taxon>Actinomycetota</taxon>
        <taxon>Actinomycetes</taxon>
        <taxon>Micrococcales</taxon>
        <taxon>Microbacteriaceae</taxon>
        <taxon>Glaciihabitans</taxon>
    </lineage>
</organism>
<reference evidence="3" key="1">
    <citation type="submission" date="2019-02" db="EMBL/GenBank/DDBJ databases">
        <title>Glaciihabitans arcticus sp. nov., a psychrotolerant bacterium isolated from polar soil.</title>
        <authorList>
            <person name="Dahal R.H."/>
        </authorList>
    </citation>
    <scope>NUCLEOTIDE SEQUENCE [LARGE SCALE GENOMIC DNA]</scope>
    <source>
        <strain evidence="3">RP-3-7</strain>
    </source>
</reference>
<gene>
    <name evidence="2" type="ORF">EYE40_04290</name>
</gene>
<dbReference type="InterPro" id="IPR021449">
    <property type="entry name" value="DUF3099"/>
</dbReference>
<evidence type="ECO:0000313" key="2">
    <source>
        <dbReference type="EMBL" id="TBN56678.1"/>
    </source>
</evidence>
<evidence type="ECO:0000256" key="1">
    <source>
        <dbReference type="SAM" id="Phobius"/>
    </source>
</evidence>
<keyword evidence="1" id="KW-0812">Transmembrane</keyword>
<dbReference type="Proteomes" id="UP000294194">
    <property type="component" value="Unassembled WGS sequence"/>
</dbReference>
<dbReference type="AlphaFoldDB" id="A0A4Q9GST3"/>
<feature type="transmembrane region" description="Helical" evidence="1">
    <location>
        <begin position="22"/>
        <end position="41"/>
    </location>
</feature>
<sequence length="110" mass="12198">MNNPQSITSLPASPAEDRRRRMINYSIAMSIRTICVIIGIFMQGWWLLVFVLAAMILPYFAVVLANNIAPRGGGRVERPGVSVPLAIERPASFDKPAPFESPAPFDRDQQ</sequence>
<evidence type="ECO:0000313" key="3">
    <source>
        <dbReference type="Proteomes" id="UP000294194"/>
    </source>
</evidence>
<protein>
    <submittedName>
        <fullName evidence="2">DUF3099 domain-containing protein</fullName>
    </submittedName>
</protein>
<dbReference type="EMBL" id="SISG01000001">
    <property type="protein sequence ID" value="TBN56678.1"/>
    <property type="molecule type" value="Genomic_DNA"/>
</dbReference>
<name>A0A4Q9GST3_9MICO</name>
<dbReference type="Pfam" id="PF11298">
    <property type="entry name" value="DUF3099"/>
    <property type="match status" value="1"/>
</dbReference>
<feature type="transmembrane region" description="Helical" evidence="1">
    <location>
        <begin position="47"/>
        <end position="69"/>
    </location>
</feature>
<keyword evidence="3" id="KW-1185">Reference proteome</keyword>